<evidence type="ECO:0000313" key="5">
    <source>
        <dbReference type="EMBL" id="MFF4520465.1"/>
    </source>
</evidence>
<comment type="caution">
    <text evidence="5">The sequence shown here is derived from an EMBL/GenBank/DDBJ whole genome shotgun (WGS) entry which is preliminary data.</text>
</comment>
<dbReference type="SUPFAM" id="SSF55811">
    <property type="entry name" value="Nudix"/>
    <property type="match status" value="4"/>
</dbReference>
<gene>
    <name evidence="5" type="ORF">ACFY1D_03180</name>
</gene>
<dbReference type="RefSeq" id="WP_387883126.1">
    <property type="nucleotide sequence ID" value="NZ_JBIAWJ010000001.1"/>
</dbReference>
<name>A0ABW6UAJ6_9ACTN</name>
<keyword evidence="2" id="KW-0378">Hydrolase</keyword>
<dbReference type="Pfam" id="PF00293">
    <property type="entry name" value="NUDIX"/>
    <property type="match status" value="2"/>
</dbReference>
<proteinExistence type="predicted"/>
<evidence type="ECO:0000256" key="2">
    <source>
        <dbReference type="ARBA" id="ARBA00022801"/>
    </source>
</evidence>
<dbReference type="PANTHER" id="PTHR43046:SF12">
    <property type="entry name" value="GDP-MANNOSE MANNOSYL HYDROLASE"/>
    <property type="match status" value="1"/>
</dbReference>
<dbReference type="PROSITE" id="PS51462">
    <property type="entry name" value="NUDIX"/>
    <property type="match status" value="3"/>
</dbReference>
<feature type="domain" description="Nudix hydrolase" evidence="4">
    <location>
        <begin position="348"/>
        <end position="481"/>
    </location>
</feature>
<keyword evidence="3" id="KW-0460">Magnesium</keyword>
<evidence type="ECO:0000256" key="1">
    <source>
        <dbReference type="ARBA" id="ARBA00001946"/>
    </source>
</evidence>
<dbReference type="InterPro" id="IPR015797">
    <property type="entry name" value="NUDIX_hydrolase-like_dom_sf"/>
</dbReference>
<dbReference type="PANTHER" id="PTHR43046">
    <property type="entry name" value="GDP-MANNOSE MANNOSYL HYDROLASE"/>
    <property type="match status" value="1"/>
</dbReference>
<accession>A0ABW6UAJ6</accession>
<evidence type="ECO:0000256" key="3">
    <source>
        <dbReference type="ARBA" id="ARBA00022842"/>
    </source>
</evidence>
<keyword evidence="6" id="KW-1185">Reference proteome</keyword>
<dbReference type="InterPro" id="IPR000086">
    <property type="entry name" value="NUDIX_hydrolase_dom"/>
</dbReference>
<evidence type="ECO:0000259" key="4">
    <source>
        <dbReference type="PROSITE" id="PS51462"/>
    </source>
</evidence>
<comment type="cofactor">
    <cofactor evidence="1">
        <name>Mg(2+)</name>
        <dbReference type="ChEBI" id="CHEBI:18420"/>
    </cofactor>
</comment>
<dbReference type="CDD" id="cd18876">
    <property type="entry name" value="NUDIX_Hydrolase"/>
    <property type="match status" value="1"/>
</dbReference>
<feature type="domain" description="Nudix hydrolase" evidence="4">
    <location>
        <begin position="497"/>
        <end position="628"/>
    </location>
</feature>
<dbReference type="Proteomes" id="UP001602058">
    <property type="component" value="Unassembled WGS sequence"/>
</dbReference>
<organism evidence="5 6">
    <name type="scientific">Streptomyces bluensis</name>
    <dbReference type="NCBI Taxonomy" id="33897"/>
    <lineage>
        <taxon>Bacteria</taxon>
        <taxon>Bacillati</taxon>
        <taxon>Actinomycetota</taxon>
        <taxon>Actinomycetes</taxon>
        <taxon>Kitasatosporales</taxon>
        <taxon>Streptomycetaceae</taxon>
        <taxon>Streptomyces</taxon>
    </lineage>
</organism>
<sequence>MTASTAPVWPQFSGPSITVHAVIRNHRDELLLVNPAEEEGWSLPGGWLLGIDPVAGLQRIVVELTGAESDVGRLLAIDCVSGVIAGQPVVALFYAVHPRRVSRTTEPRPRGKEGGAQAAYLPEDEALKRLPEGVRRRLLAAIDAEGGAHTAQLHNGNPRLARAEDVYGTAPAPLMSAAALITDQAGRLLVMQRPYQGGLELPGGLAHARETPADAARRGIREALGLDVTVGRLLAADHSTRSSHKRAVTAHVYATHALSEQQITTITHSGSTRTTAFFLPEQEALAALPALLATRTSAALSALKAGSFAHLEDGRAHTGSPIGMPATHRAALEHADALRPEDFVAVRPKAMTAASVLFTDDEDRVLTVKPTYLPNDWWNLPGGGCDSDTGESPRQAAEREVREELGLDRPLGPLLAVDWLNSPPRPAGVVYIYDGGRLTTTDLAAIRLPEKELSDWRLVTATEAEELLPDRLSARVHACLAARAAGAGAIELDDGHPLRHRATAIVHVRNELLLLQDTDSNAPNEPEGPRLWTLPGCSVAPGESPAEATKTTLWDTARLRADDEPSLVSRVWDRDAHALISVFAVPIKDCPDHLMDREARSLRLIAPADLDAHPVPPYLRPVLDRWLTQYNPAGPRMRRPAAV</sequence>
<dbReference type="Gene3D" id="3.90.79.10">
    <property type="entry name" value="Nucleoside Triphosphate Pyrophosphohydrolase"/>
    <property type="match status" value="4"/>
</dbReference>
<reference evidence="5 6" key="1">
    <citation type="submission" date="2024-10" db="EMBL/GenBank/DDBJ databases">
        <title>The Natural Products Discovery Center: Release of the First 8490 Sequenced Strains for Exploring Actinobacteria Biosynthetic Diversity.</title>
        <authorList>
            <person name="Kalkreuter E."/>
            <person name="Kautsar S.A."/>
            <person name="Yang D."/>
            <person name="Bader C.D."/>
            <person name="Teijaro C.N."/>
            <person name="Fluegel L."/>
            <person name="Davis C.M."/>
            <person name="Simpson J.R."/>
            <person name="Lauterbach L."/>
            <person name="Steele A.D."/>
            <person name="Gui C."/>
            <person name="Meng S."/>
            <person name="Li G."/>
            <person name="Viehrig K."/>
            <person name="Ye F."/>
            <person name="Su P."/>
            <person name="Kiefer A.F."/>
            <person name="Nichols A."/>
            <person name="Cepeda A.J."/>
            <person name="Yan W."/>
            <person name="Fan B."/>
            <person name="Jiang Y."/>
            <person name="Adhikari A."/>
            <person name="Zheng C.-J."/>
            <person name="Schuster L."/>
            <person name="Cowan T.M."/>
            <person name="Smanski M.J."/>
            <person name="Chevrette M.G."/>
            <person name="De Carvalho L.P.S."/>
            <person name="Shen B."/>
        </authorList>
    </citation>
    <scope>NUCLEOTIDE SEQUENCE [LARGE SCALE GENOMIC DNA]</scope>
    <source>
        <strain evidence="5 6">NPDC001390</strain>
    </source>
</reference>
<evidence type="ECO:0000313" key="6">
    <source>
        <dbReference type="Proteomes" id="UP001602058"/>
    </source>
</evidence>
<dbReference type="EMBL" id="JBIAWJ010000001">
    <property type="protein sequence ID" value="MFF4520465.1"/>
    <property type="molecule type" value="Genomic_DNA"/>
</dbReference>
<protein>
    <submittedName>
        <fullName evidence="5">NUDIX domain-containing protein</fullName>
    </submittedName>
</protein>
<feature type="domain" description="Nudix hydrolase" evidence="4">
    <location>
        <begin position="171"/>
        <end position="301"/>
    </location>
</feature>